<dbReference type="RefSeq" id="WP_021168473.1">
    <property type="nucleotide sequence ID" value="NZ_CTRP01000011.1"/>
</dbReference>
<dbReference type="Gene3D" id="3.40.30.10">
    <property type="entry name" value="Glutaredoxin"/>
    <property type="match status" value="1"/>
</dbReference>
<organism evidence="2 3">
    <name type="scientific">Sporomusa ovata</name>
    <dbReference type="NCBI Taxonomy" id="2378"/>
    <lineage>
        <taxon>Bacteria</taxon>
        <taxon>Bacillati</taxon>
        <taxon>Bacillota</taxon>
        <taxon>Negativicutes</taxon>
        <taxon>Selenomonadales</taxon>
        <taxon>Sporomusaceae</taxon>
        <taxon>Sporomusa</taxon>
    </lineage>
</organism>
<dbReference type="InterPro" id="IPR038071">
    <property type="entry name" value="UROD/MetE-like_sf"/>
</dbReference>
<dbReference type="PANTHER" id="PTHR47099:SF1">
    <property type="entry name" value="METHYLCOBAMIDE:COM METHYLTRANSFERASE MTBA"/>
    <property type="match status" value="1"/>
</dbReference>
<dbReference type="EMBL" id="CTRP01000011">
    <property type="protein sequence ID" value="CQR72786.1"/>
    <property type="molecule type" value="Genomic_DNA"/>
</dbReference>
<feature type="domain" description="Uroporphyrinogen decarboxylase (URO-D)" evidence="1">
    <location>
        <begin position="4"/>
        <end position="328"/>
    </location>
</feature>
<dbReference type="Pfam" id="PF01208">
    <property type="entry name" value="URO-D"/>
    <property type="match status" value="1"/>
</dbReference>
<dbReference type="Proteomes" id="UP000049855">
    <property type="component" value="Unassembled WGS sequence"/>
</dbReference>
<dbReference type="InterPro" id="IPR036249">
    <property type="entry name" value="Thioredoxin-like_sf"/>
</dbReference>
<dbReference type="GO" id="GO:0008168">
    <property type="term" value="F:methyltransferase activity"/>
    <property type="evidence" value="ECO:0007669"/>
    <property type="project" value="UniProtKB-KW"/>
</dbReference>
<dbReference type="PANTHER" id="PTHR47099">
    <property type="entry name" value="METHYLCOBAMIDE:COM METHYLTRANSFERASE MTBA"/>
    <property type="match status" value="1"/>
</dbReference>
<dbReference type="AlphaFoldDB" id="A0A0U1KZH7"/>
<proteinExistence type="predicted"/>
<dbReference type="Gene3D" id="3.20.20.210">
    <property type="match status" value="1"/>
</dbReference>
<gene>
    <name evidence="2" type="ORF">SpAn4DRAFT_3246</name>
</gene>
<reference evidence="3" key="1">
    <citation type="submission" date="2015-03" db="EMBL/GenBank/DDBJ databases">
        <authorList>
            <person name="Nijsse Bart"/>
        </authorList>
    </citation>
    <scope>NUCLEOTIDE SEQUENCE [LARGE SCALE GENOMIC DNA]</scope>
</reference>
<dbReference type="SUPFAM" id="SSF51726">
    <property type="entry name" value="UROD/MetE-like"/>
    <property type="match status" value="1"/>
</dbReference>
<evidence type="ECO:0000313" key="2">
    <source>
        <dbReference type="EMBL" id="CQR72786.1"/>
    </source>
</evidence>
<dbReference type="GO" id="GO:0006779">
    <property type="term" value="P:porphyrin-containing compound biosynthetic process"/>
    <property type="evidence" value="ECO:0007669"/>
    <property type="project" value="InterPro"/>
</dbReference>
<dbReference type="InterPro" id="IPR052024">
    <property type="entry name" value="Methanogen_methyltrans"/>
</dbReference>
<accession>A0A0U1KZH7</accession>
<keyword evidence="2" id="KW-0489">Methyltransferase</keyword>
<dbReference type="InterPro" id="IPR000257">
    <property type="entry name" value="Uroporphyrinogen_deCOase"/>
</dbReference>
<sequence>MNGKERVLKTLSFEPVDRTPWVPYAGVQTANLIGVDAETYLKDVDNIVKGIMKAYELYQPDGLPIVFDVQMEAEALGCKLKWSKDNPPAVDVHVLEHKELSELTLPTEQDGRYPIALEASRRLVAELGDKVALYALICGPFTLALHLKGTDLFSDMIKRHEKVDEVMQFCTTVCKDLSRMYAATGVDIIAVVDPMTSQIAPKQFDRFVKPSTIELNRYVKSLGLKVTSFCCGNATKNIELMCQTETDGIAFDENVSLAYAKEIATKYKVSYGGNLPLTTVMMFGSPLENVEEARKEIELGQGVGYILSPGCDIPFDTPVNNLVAISNFINGKASSLELLESEQQFHEEDEAVFEDVEIKPGQVFIEIVTLDSEGCPPCQYMCESVKKVLPRYEGRLTWRESLVKTRAGIKRMATLGVKNLPAMLINNEVVFDNIIPSDNELIEAIEKRIG</sequence>
<keyword evidence="3" id="KW-1185">Reference proteome</keyword>
<dbReference type="SUPFAM" id="SSF52833">
    <property type="entry name" value="Thioredoxin-like"/>
    <property type="match status" value="1"/>
</dbReference>
<name>A0A0U1KZH7_9FIRM</name>
<protein>
    <submittedName>
        <fullName evidence="2">Methylcobalamin methyltransferase MMP0830</fullName>
    </submittedName>
</protein>
<evidence type="ECO:0000259" key="1">
    <source>
        <dbReference type="Pfam" id="PF01208"/>
    </source>
</evidence>
<dbReference type="GO" id="GO:0004853">
    <property type="term" value="F:uroporphyrinogen decarboxylase activity"/>
    <property type="evidence" value="ECO:0007669"/>
    <property type="project" value="InterPro"/>
</dbReference>
<dbReference type="GO" id="GO:0032259">
    <property type="term" value="P:methylation"/>
    <property type="evidence" value="ECO:0007669"/>
    <property type="project" value="UniProtKB-KW"/>
</dbReference>
<dbReference type="CDD" id="cd03465">
    <property type="entry name" value="URO-D_like"/>
    <property type="match status" value="1"/>
</dbReference>
<keyword evidence="2" id="KW-0808">Transferase</keyword>
<evidence type="ECO:0000313" key="3">
    <source>
        <dbReference type="Proteomes" id="UP000049855"/>
    </source>
</evidence>